<comment type="caution">
    <text evidence="2">The sequence shown here is derived from an EMBL/GenBank/DDBJ whole genome shotgun (WGS) entry which is preliminary data.</text>
</comment>
<evidence type="ECO:0000313" key="3">
    <source>
        <dbReference type="Proteomes" id="UP000784294"/>
    </source>
</evidence>
<name>A0A3S5AZP4_9PLAT</name>
<evidence type="ECO:0000313" key="2">
    <source>
        <dbReference type="EMBL" id="VEL41671.1"/>
    </source>
</evidence>
<feature type="region of interest" description="Disordered" evidence="1">
    <location>
        <begin position="1"/>
        <end position="22"/>
    </location>
</feature>
<proteinExistence type="predicted"/>
<evidence type="ECO:0000256" key="1">
    <source>
        <dbReference type="SAM" id="MobiDB-lite"/>
    </source>
</evidence>
<dbReference type="AlphaFoldDB" id="A0A3S5AZP4"/>
<gene>
    <name evidence="2" type="ORF">PXEA_LOCUS35111</name>
</gene>
<reference evidence="2" key="1">
    <citation type="submission" date="2018-11" db="EMBL/GenBank/DDBJ databases">
        <authorList>
            <consortium name="Pathogen Informatics"/>
        </authorList>
    </citation>
    <scope>NUCLEOTIDE SEQUENCE</scope>
</reference>
<organism evidence="2 3">
    <name type="scientific">Protopolystoma xenopodis</name>
    <dbReference type="NCBI Taxonomy" id="117903"/>
    <lineage>
        <taxon>Eukaryota</taxon>
        <taxon>Metazoa</taxon>
        <taxon>Spiralia</taxon>
        <taxon>Lophotrochozoa</taxon>
        <taxon>Platyhelminthes</taxon>
        <taxon>Monogenea</taxon>
        <taxon>Polyopisthocotylea</taxon>
        <taxon>Polystomatidea</taxon>
        <taxon>Polystomatidae</taxon>
        <taxon>Protopolystoma</taxon>
    </lineage>
</organism>
<accession>A0A3S5AZP4</accession>
<protein>
    <submittedName>
        <fullName evidence="2">Uncharacterized protein</fullName>
    </submittedName>
</protein>
<sequence>MGWPANEEAMQSPSGGRQADTFPHLDVAAAPHLANTCPRGKVTVATPIPSQGGYEPSFSGLHLVLLMGRPQAYSLVEGTIVSITFLGQPARLQFGRYPLA</sequence>
<keyword evidence="3" id="KW-1185">Reference proteome</keyword>
<dbReference type="EMBL" id="CAAALY010270505">
    <property type="protein sequence ID" value="VEL41671.1"/>
    <property type="molecule type" value="Genomic_DNA"/>
</dbReference>
<dbReference type="Proteomes" id="UP000784294">
    <property type="component" value="Unassembled WGS sequence"/>
</dbReference>